<dbReference type="SUPFAM" id="SSF102114">
    <property type="entry name" value="Radical SAM enzymes"/>
    <property type="match status" value="1"/>
</dbReference>
<dbReference type="FunFam" id="3.80.30.20:FF:000001">
    <property type="entry name" value="tRNA-2-methylthio-N(6)-dimethylallyladenosine synthase 2"/>
    <property type="match status" value="1"/>
</dbReference>
<dbReference type="Pfam" id="PF04055">
    <property type="entry name" value="Radical_SAM"/>
    <property type="match status" value="1"/>
</dbReference>
<feature type="domain" description="TRAM" evidence="10">
    <location>
        <begin position="430"/>
        <end position="497"/>
    </location>
</feature>
<keyword evidence="4 8" id="KW-0949">S-adenosyl-L-methionine</keyword>
<dbReference type="PROSITE" id="PS51918">
    <property type="entry name" value="RADICAL_SAM"/>
    <property type="match status" value="1"/>
</dbReference>
<keyword evidence="13" id="KW-0687">Ribonucleoprotein</keyword>
<comment type="cofactor">
    <cofactor evidence="8">
        <name>[4Fe-4S] cluster</name>
        <dbReference type="ChEBI" id="CHEBI:49883"/>
    </cofactor>
    <text evidence="8">Binds 2 [4Fe-4S] clusters. One cluster is coordinated with 3 cysteines and an exchangeable S-adenosyl-L-methionine.</text>
</comment>
<dbReference type="InterPro" id="IPR006638">
    <property type="entry name" value="Elp3/MiaA/NifB-like_rSAM"/>
</dbReference>
<feature type="binding site" evidence="8">
    <location>
        <position position="215"/>
    </location>
    <ligand>
        <name>[4Fe-4S] cluster</name>
        <dbReference type="ChEBI" id="CHEBI:49883"/>
        <label>2</label>
        <note>4Fe-4S-S-AdoMet</note>
    </ligand>
</feature>
<dbReference type="GO" id="GO:0103039">
    <property type="term" value="F:protein methylthiotransferase activity"/>
    <property type="evidence" value="ECO:0007669"/>
    <property type="project" value="UniProtKB-EC"/>
</dbReference>
<name>A0A1S7LFF8_MAGMO</name>
<keyword evidence="5 8" id="KW-0479">Metal-binding</keyword>
<evidence type="ECO:0000259" key="12">
    <source>
        <dbReference type="PROSITE" id="PS51918"/>
    </source>
</evidence>
<feature type="binding site" evidence="8">
    <location>
        <position position="68"/>
    </location>
    <ligand>
        <name>[4Fe-4S] cluster</name>
        <dbReference type="ChEBI" id="CHEBI:49883"/>
        <label>1</label>
    </ligand>
</feature>
<keyword evidence="3 8" id="KW-0808">Transferase</keyword>
<reference evidence="13" key="1">
    <citation type="submission" date="2015-04" db="EMBL/GenBank/DDBJ databases">
        <authorList>
            <person name="Syromyatnikov M.Y."/>
            <person name="Popov V.N."/>
        </authorList>
    </citation>
    <scope>NUCLEOTIDE SEQUENCE</scope>
    <source>
        <strain evidence="13">MO-1</strain>
    </source>
</reference>
<dbReference type="SFLD" id="SFLDS00029">
    <property type="entry name" value="Radical_SAM"/>
    <property type="match status" value="1"/>
</dbReference>
<feature type="binding site" evidence="8">
    <location>
        <position position="218"/>
    </location>
    <ligand>
        <name>[4Fe-4S] cluster</name>
        <dbReference type="ChEBI" id="CHEBI:49883"/>
        <label>2</label>
        <note>4Fe-4S-S-AdoMet</note>
    </ligand>
</feature>
<dbReference type="PANTHER" id="PTHR43837:SF1">
    <property type="entry name" value="RIBOSOMAL PROTEIN US12 METHYLTHIOTRANSFERASE RIMO"/>
    <property type="match status" value="1"/>
</dbReference>
<comment type="catalytic activity">
    <reaction evidence="8">
        <text>L-aspartate(89)-[ribosomal protein uS12]-hydrogen + (sulfur carrier)-SH + AH2 + 2 S-adenosyl-L-methionine = 3-methylsulfanyl-L-aspartate(89)-[ribosomal protein uS12]-hydrogen + (sulfur carrier)-H + 5'-deoxyadenosine + L-methionine + A + S-adenosyl-L-homocysteine + 2 H(+)</text>
        <dbReference type="Rhea" id="RHEA:37087"/>
        <dbReference type="Rhea" id="RHEA-COMP:10460"/>
        <dbReference type="Rhea" id="RHEA-COMP:10461"/>
        <dbReference type="Rhea" id="RHEA-COMP:14737"/>
        <dbReference type="Rhea" id="RHEA-COMP:14739"/>
        <dbReference type="ChEBI" id="CHEBI:13193"/>
        <dbReference type="ChEBI" id="CHEBI:15378"/>
        <dbReference type="ChEBI" id="CHEBI:17319"/>
        <dbReference type="ChEBI" id="CHEBI:17499"/>
        <dbReference type="ChEBI" id="CHEBI:29917"/>
        <dbReference type="ChEBI" id="CHEBI:29961"/>
        <dbReference type="ChEBI" id="CHEBI:57844"/>
        <dbReference type="ChEBI" id="CHEBI:57856"/>
        <dbReference type="ChEBI" id="CHEBI:59789"/>
        <dbReference type="ChEBI" id="CHEBI:64428"/>
        <dbReference type="ChEBI" id="CHEBI:73599"/>
        <dbReference type="EC" id="2.8.4.4"/>
    </reaction>
</comment>
<dbReference type="InterPro" id="IPR058240">
    <property type="entry name" value="rSAM_sf"/>
</dbReference>
<dbReference type="InterPro" id="IPR023404">
    <property type="entry name" value="rSAM_horseshoe"/>
</dbReference>
<keyword evidence="2 8" id="KW-0963">Cytoplasm</keyword>
<evidence type="ECO:0000256" key="9">
    <source>
        <dbReference type="SAM" id="MobiDB-lite"/>
    </source>
</evidence>
<dbReference type="GO" id="GO:0005829">
    <property type="term" value="C:cytosol"/>
    <property type="evidence" value="ECO:0007669"/>
    <property type="project" value="TreeGrafter"/>
</dbReference>
<evidence type="ECO:0000259" key="10">
    <source>
        <dbReference type="PROSITE" id="PS50926"/>
    </source>
</evidence>
<dbReference type="SFLD" id="SFLDG01082">
    <property type="entry name" value="B12-binding_domain_containing"/>
    <property type="match status" value="1"/>
</dbReference>
<dbReference type="EMBL" id="LO017727">
    <property type="protein sequence ID" value="CRH05685.1"/>
    <property type="molecule type" value="Genomic_DNA"/>
</dbReference>
<dbReference type="NCBIfam" id="TIGR01125">
    <property type="entry name" value="30S ribosomal protein S12 methylthiotransferase RimO"/>
    <property type="match status" value="1"/>
</dbReference>
<dbReference type="PROSITE" id="PS51449">
    <property type="entry name" value="MTTASE_N"/>
    <property type="match status" value="1"/>
</dbReference>
<dbReference type="Pfam" id="PF00919">
    <property type="entry name" value="UPF0004"/>
    <property type="match status" value="1"/>
</dbReference>
<keyword evidence="6 8" id="KW-0408">Iron</keyword>
<evidence type="ECO:0000259" key="11">
    <source>
        <dbReference type="PROSITE" id="PS51449"/>
    </source>
</evidence>
<dbReference type="InterPro" id="IPR012340">
    <property type="entry name" value="NA-bd_OB-fold"/>
</dbReference>
<feature type="domain" description="MTTase N-terminal" evidence="11">
    <location>
        <begin position="59"/>
        <end position="175"/>
    </location>
</feature>
<dbReference type="GO" id="GO:0035599">
    <property type="term" value="F:aspartic acid methylthiotransferase activity"/>
    <property type="evidence" value="ECO:0007669"/>
    <property type="project" value="TreeGrafter"/>
</dbReference>
<dbReference type="Gene3D" id="3.40.50.12160">
    <property type="entry name" value="Methylthiotransferase, N-terminal domain"/>
    <property type="match status" value="1"/>
</dbReference>
<dbReference type="InterPro" id="IPR007197">
    <property type="entry name" value="rSAM"/>
</dbReference>
<evidence type="ECO:0000256" key="8">
    <source>
        <dbReference type="HAMAP-Rule" id="MF_01865"/>
    </source>
</evidence>
<dbReference type="GO" id="GO:0005840">
    <property type="term" value="C:ribosome"/>
    <property type="evidence" value="ECO:0007669"/>
    <property type="project" value="UniProtKB-KW"/>
</dbReference>
<organism evidence="13">
    <name type="scientific">Magnetococcus massalia (strain MO-1)</name>
    <dbReference type="NCBI Taxonomy" id="451514"/>
    <lineage>
        <taxon>Bacteria</taxon>
        <taxon>Pseudomonadati</taxon>
        <taxon>Pseudomonadota</taxon>
        <taxon>Magnetococcia</taxon>
        <taxon>Magnetococcales</taxon>
        <taxon>Magnetococcaceae</taxon>
        <taxon>Magnetococcus</taxon>
    </lineage>
</organism>
<comment type="function">
    <text evidence="8">Catalyzes the methylthiolation of an aspartic acid residue of ribosomal protein uS12.</text>
</comment>
<dbReference type="GO" id="GO:0051539">
    <property type="term" value="F:4 iron, 4 sulfur cluster binding"/>
    <property type="evidence" value="ECO:0007669"/>
    <property type="project" value="UniProtKB-UniRule"/>
</dbReference>
<dbReference type="PROSITE" id="PS01278">
    <property type="entry name" value="MTTASE_RADICAL"/>
    <property type="match status" value="1"/>
</dbReference>
<evidence type="ECO:0000256" key="2">
    <source>
        <dbReference type="ARBA" id="ARBA00022490"/>
    </source>
</evidence>
<evidence type="ECO:0000256" key="6">
    <source>
        <dbReference type="ARBA" id="ARBA00023004"/>
    </source>
</evidence>
<dbReference type="Pfam" id="PF18693">
    <property type="entry name" value="TRAM_2"/>
    <property type="match status" value="1"/>
</dbReference>
<dbReference type="Gene3D" id="3.80.30.20">
    <property type="entry name" value="tm_1862 like domain"/>
    <property type="match status" value="1"/>
</dbReference>
<evidence type="ECO:0000256" key="1">
    <source>
        <dbReference type="ARBA" id="ARBA00022485"/>
    </source>
</evidence>
<proteinExistence type="inferred from homology"/>
<dbReference type="Gene3D" id="2.40.50.140">
    <property type="entry name" value="Nucleic acid-binding proteins"/>
    <property type="match status" value="1"/>
</dbReference>
<feature type="region of interest" description="Disordered" evidence="9">
    <location>
        <begin position="17"/>
        <end position="39"/>
    </location>
</feature>
<dbReference type="PANTHER" id="PTHR43837">
    <property type="entry name" value="RIBOSOMAL PROTEIN S12 METHYLTHIOTRANSFERASE RIMO"/>
    <property type="match status" value="1"/>
</dbReference>
<feature type="binding site" evidence="8">
    <location>
        <position position="211"/>
    </location>
    <ligand>
        <name>[4Fe-4S] cluster</name>
        <dbReference type="ChEBI" id="CHEBI:49883"/>
        <label>2</label>
        <note>4Fe-4S-S-AdoMet</note>
    </ligand>
</feature>
<dbReference type="SMART" id="SM00729">
    <property type="entry name" value="Elp3"/>
    <property type="match status" value="1"/>
</dbReference>
<dbReference type="PROSITE" id="PS50926">
    <property type="entry name" value="TRAM"/>
    <property type="match status" value="1"/>
</dbReference>
<dbReference type="SFLD" id="SFLDG01061">
    <property type="entry name" value="methylthiotransferase"/>
    <property type="match status" value="1"/>
</dbReference>
<dbReference type="HAMAP" id="MF_01865">
    <property type="entry name" value="MTTase_RimO"/>
    <property type="match status" value="1"/>
</dbReference>
<gene>
    <name evidence="8 13" type="primary">rimO</name>
    <name evidence="13" type="ORF">MAGMO_1497</name>
</gene>
<feature type="binding site" evidence="8">
    <location>
        <position position="138"/>
    </location>
    <ligand>
        <name>[4Fe-4S] cluster</name>
        <dbReference type="ChEBI" id="CHEBI:49883"/>
        <label>1</label>
    </ligand>
</feature>
<dbReference type="EC" id="2.8.4.4" evidence="8"/>
<keyword evidence="7 8" id="KW-0411">Iron-sulfur</keyword>
<evidence type="ECO:0000256" key="4">
    <source>
        <dbReference type="ARBA" id="ARBA00022691"/>
    </source>
</evidence>
<feature type="binding site" evidence="8">
    <location>
        <position position="104"/>
    </location>
    <ligand>
        <name>[4Fe-4S] cluster</name>
        <dbReference type="ChEBI" id="CHEBI:49883"/>
        <label>1</label>
    </ligand>
</feature>
<dbReference type="InterPro" id="IPR005839">
    <property type="entry name" value="Methylthiotransferase"/>
</dbReference>
<comment type="subcellular location">
    <subcellularLocation>
        <location evidence="8">Cytoplasm</location>
    </subcellularLocation>
</comment>
<dbReference type="SFLD" id="SFLDF00274">
    <property type="entry name" value="ribosomal_protein_S12_methylth"/>
    <property type="match status" value="1"/>
</dbReference>
<evidence type="ECO:0000256" key="7">
    <source>
        <dbReference type="ARBA" id="ARBA00023014"/>
    </source>
</evidence>
<dbReference type="AlphaFoldDB" id="A0A1S7LFF8"/>
<dbReference type="InterPro" id="IPR020612">
    <property type="entry name" value="Methylthiotransferase_CS"/>
</dbReference>
<keyword evidence="1 8" id="KW-0004">4Fe-4S</keyword>
<dbReference type="InterPro" id="IPR038135">
    <property type="entry name" value="Methylthiotransferase_N_sf"/>
</dbReference>
<sequence length="497" mass="55545">MAQDDFLDKAVKGLGSDLTEAMEQAEERDFGDGSPLEDNLDEESILEGYTEEERANFKGIVGLISLGCAKNTVDSEQMLGRFVTNGYGITSDPQEADILVVNTCGFIEDAAKESQDTIDEMSHLKALYPGKKLVVTGCLSQRHGETMLEQHPAIDLLLGAGKYDKLIPLVEADGAAEANQVAEPDAAGDHSVPRVLTSAEGSAYIKIAEGCNQSCAFCIIPQLRGPFRSRGLEDLTTEARHLDEGGVRELVLISQDTTWWGRDLEPRSSLAKLLEQLLAETDIPWIRMLYLYPTLVNSELLETMAQHTRLIPYFDIPLQHADSGVLTRMKRAERLEGIRKMVASIREKMPNAVLRSTFIVGFPGEDQEAFEVLHSFIKEAKLDWVGVFQYSDEEGTDAFTMGDKVDPEVAQERYDILMQTQQQITRERLKKWLGETLDVLVEEFDEEDQCWVGRFWGQAPEVDGRVLIQTFDELEPGEMLPVKIEQVLGYDLYGEPA</sequence>
<protein>
    <recommendedName>
        <fullName evidence="8">Ribosomal protein uS12 methylthiotransferase RimO</fullName>
        <shortName evidence="8">uS12 MTTase</shortName>
        <shortName evidence="8">uS12 methylthiotransferase</shortName>
        <ecNumber evidence="8">2.8.4.4</ecNumber>
    </recommendedName>
    <alternativeName>
        <fullName evidence="8">Ribosomal protein uS12 (aspartate-C(3))-methylthiotransferase</fullName>
    </alternativeName>
    <alternativeName>
        <fullName evidence="8">Ribosome maturation factor RimO</fullName>
    </alternativeName>
</protein>
<keyword evidence="13" id="KW-0689">Ribosomal protein</keyword>
<dbReference type="InterPro" id="IPR002792">
    <property type="entry name" value="TRAM_dom"/>
</dbReference>
<evidence type="ECO:0000256" key="5">
    <source>
        <dbReference type="ARBA" id="ARBA00022723"/>
    </source>
</evidence>
<comment type="similarity">
    <text evidence="8">Belongs to the methylthiotransferase family. RimO subfamily.</text>
</comment>
<dbReference type="NCBIfam" id="TIGR00089">
    <property type="entry name" value="MiaB/RimO family radical SAM methylthiotransferase"/>
    <property type="match status" value="1"/>
</dbReference>
<evidence type="ECO:0000256" key="3">
    <source>
        <dbReference type="ARBA" id="ARBA00022679"/>
    </source>
</evidence>
<feature type="domain" description="Radical SAM core" evidence="12">
    <location>
        <begin position="197"/>
        <end position="427"/>
    </location>
</feature>
<accession>A0A1S7LFF8</accession>
<dbReference type="GO" id="GO:0006400">
    <property type="term" value="P:tRNA modification"/>
    <property type="evidence" value="ECO:0007669"/>
    <property type="project" value="InterPro"/>
</dbReference>
<dbReference type="GO" id="GO:0046872">
    <property type="term" value="F:metal ion binding"/>
    <property type="evidence" value="ECO:0007669"/>
    <property type="project" value="UniProtKB-KW"/>
</dbReference>
<dbReference type="InterPro" id="IPR005840">
    <property type="entry name" value="Ribosomal_uS12_MeSTrfase_RimO"/>
</dbReference>
<evidence type="ECO:0000313" key="13">
    <source>
        <dbReference type="EMBL" id="CRH05685.1"/>
    </source>
</evidence>
<dbReference type="CDD" id="cd01335">
    <property type="entry name" value="Radical_SAM"/>
    <property type="match status" value="1"/>
</dbReference>
<dbReference type="InterPro" id="IPR013848">
    <property type="entry name" value="Methylthiotransferase_N"/>
</dbReference>